<gene>
    <name evidence="1" type="ORF">KPH14_003871</name>
</gene>
<keyword evidence="2" id="KW-1185">Reference proteome</keyword>
<accession>A0AAD9VUT4</accession>
<organism evidence="1 2">
    <name type="scientific">Odynerus spinipes</name>
    <dbReference type="NCBI Taxonomy" id="1348599"/>
    <lineage>
        <taxon>Eukaryota</taxon>
        <taxon>Metazoa</taxon>
        <taxon>Ecdysozoa</taxon>
        <taxon>Arthropoda</taxon>
        <taxon>Hexapoda</taxon>
        <taxon>Insecta</taxon>
        <taxon>Pterygota</taxon>
        <taxon>Neoptera</taxon>
        <taxon>Endopterygota</taxon>
        <taxon>Hymenoptera</taxon>
        <taxon>Apocrita</taxon>
        <taxon>Aculeata</taxon>
        <taxon>Vespoidea</taxon>
        <taxon>Vespidae</taxon>
        <taxon>Eumeninae</taxon>
        <taxon>Odynerus</taxon>
    </lineage>
</organism>
<dbReference type="Proteomes" id="UP001258017">
    <property type="component" value="Unassembled WGS sequence"/>
</dbReference>
<proteinExistence type="predicted"/>
<protein>
    <submittedName>
        <fullName evidence="1">Uncharacterized protein</fullName>
    </submittedName>
</protein>
<reference evidence="1" key="1">
    <citation type="submission" date="2021-08" db="EMBL/GenBank/DDBJ databases">
        <authorList>
            <person name="Misof B."/>
            <person name="Oliver O."/>
            <person name="Podsiadlowski L."/>
            <person name="Donath A."/>
            <person name="Peters R."/>
            <person name="Mayer C."/>
            <person name="Rust J."/>
            <person name="Gunkel S."/>
            <person name="Lesny P."/>
            <person name="Martin S."/>
            <person name="Oeyen J.P."/>
            <person name="Petersen M."/>
            <person name="Panagiotis P."/>
            <person name="Wilbrandt J."/>
            <person name="Tanja T."/>
        </authorList>
    </citation>
    <scope>NUCLEOTIDE SEQUENCE</scope>
    <source>
        <strain evidence="1">GBR_01_08_01A</strain>
        <tissue evidence="1">Thorax + abdomen</tissue>
    </source>
</reference>
<reference evidence="1" key="2">
    <citation type="journal article" date="2023" name="Commun. Biol.">
        <title>Intrasexual cuticular hydrocarbon dimorphism in a wasp sheds light on hydrocarbon biosynthesis genes in Hymenoptera.</title>
        <authorList>
            <person name="Moris V.C."/>
            <person name="Podsiadlowski L."/>
            <person name="Martin S."/>
            <person name="Oeyen J.P."/>
            <person name="Donath A."/>
            <person name="Petersen M."/>
            <person name="Wilbrandt J."/>
            <person name="Misof B."/>
            <person name="Liedtke D."/>
            <person name="Thamm M."/>
            <person name="Scheiner R."/>
            <person name="Schmitt T."/>
            <person name="Niehuis O."/>
        </authorList>
    </citation>
    <scope>NUCLEOTIDE SEQUENCE</scope>
    <source>
        <strain evidence="1">GBR_01_08_01A</strain>
    </source>
</reference>
<evidence type="ECO:0000313" key="1">
    <source>
        <dbReference type="EMBL" id="KAK2587763.1"/>
    </source>
</evidence>
<evidence type="ECO:0000313" key="2">
    <source>
        <dbReference type="Proteomes" id="UP001258017"/>
    </source>
</evidence>
<name>A0AAD9VUT4_9HYME</name>
<dbReference type="AlphaFoldDB" id="A0AAD9VUT4"/>
<dbReference type="EMBL" id="JAIFRP010000006">
    <property type="protein sequence ID" value="KAK2587763.1"/>
    <property type="molecule type" value="Genomic_DNA"/>
</dbReference>
<sequence length="86" mass="10044">MLNTTLHSRAKNMNVQLVDLIDQYFRKEGRRKFRVQCDRVEDIENATSGSRDEEHPNHLFDTDITFDLSLVAILGDILTRYFLVMG</sequence>
<comment type="caution">
    <text evidence="1">The sequence shown here is derived from an EMBL/GenBank/DDBJ whole genome shotgun (WGS) entry which is preliminary data.</text>
</comment>